<dbReference type="GO" id="GO:0016705">
    <property type="term" value="F:oxidoreductase activity, acting on paired donors, with incorporation or reduction of molecular oxygen"/>
    <property type="evidence" value="ECO:0007669"/>
    <property type="project" value="InterPro"/>
</dbReference>
<feature type="region of interest" description="Disordered" evidence="2">
    <location>
        <begin position="1"/>
        <end position="33"/>
    </location>
</feature>
<dbReference type="GO" id="GO:0005506">
    <property type="term" value="F:iron ion binding"/>
    <property type="evidence" value="ECO:0007669"/>
    <property type="project" value="InterPro"/>
</dbReference>
<sequence>MRQPKTDRPGALERGEPTPNNGKWNAVTSTDAETQNLRPWKEIPGPTSLPIIGSLFSFLPGGKLYGYKGVKLSERLYQLYGPIVRFDGVFWWTGYDSIISSRSDRTCASF</sequence>
<organism evidence="3">
    <name type="scientific">Cydia pomonella</name>
    <name type="common">Codling moth</name>
    <dbReference type="NCBI Taxonomy" id="82600"/>
    <lineage>
        <taxon>Eukaryota</taxon>
        <taxon>Metazoa</taxon>
        <taxon>Ecdysozoa</taxon>
        <taxon>Arthropoda</taxon>
        <taxon>Hexapoda</taxon>
        <taxon>Insecta</taxon>
        <taxon>Pterygota</taxon>
        <taxon>Neoptera</taxon>
        <taxon>Endopterygota</taxon>
        <taxon>Lepidoptera</taxon>
        <taxon>Glossata</taxon>
        <taxon>Ditrysia</taxon>
        <taxon>Tortricoidea</taxon>
        <taxon>Tortricidae</taxon>
        <taxon>Olethreutinae</taxon>
        <taxon>Grapholitini</taxon>
        <taxon>Cydia</taxon>
    </lineage>
</organism>
<keyword evidence="1" id="KW-0503">Monooxygenase</keyword>
<evidence type="ECO:0000256" key="2">
    <source>
        <dbReference type="SAM" id="MobiDB-lite"/>
    </source>
</evidence>
<dbReference type="InterPro" id="IPR036396">
    <property type="entry name" value="Cyt_P450_sf"/>
</dbReference>
<accession>A0A346II24</accession>
<reference evidence="3" key="1">
    <citation type="submission" date="2018-03" db="EMBL/GenBank/DDBJ databases">
        <authorList>
            <person name="Keele B.F."/>
        </authorList>
    </citation>
    <scope>NUCLEOTIDE SEQUENCE</scope>
</reference>
<name>A0A346II24_CYDPO</name>
<evidence type="ECO:0000256" key="1">
    <source>
        <dbReference type="ARBA" id="ARBA00023033"/>
    </source>
</evidence>
<dbReference type="GO" id="GO:0004497">
    <property type="term" value="F:monooxygenase activity"/>
    <property type="evidence" value="ECO:0007669"/>
    <property type="project" value="UniProtKB-KW"/>
</dbReference>
<dbReference type="GO" id="GO:0020037">
    <property type="term" value="F:heme binding"/>
    <property type="evidence" value="ECO:0007669"/>
    <property type="project" value="InterPro"/>
</dbReference>
<keyword evidence="1" id="KW-0560">Oxidoreductase</keyword>
<dbReference type="EMBL" id="MH138238">
    <property type="protein sequence ID" value="AXP17179.1"/>
    <property type="molecule type" value="mRNA"/>
</dbReference>
<feature type="compositionally biased region" description="Basic and acidic residues" evidence="2">
    <location>
        <begin position="1"/>
        <end position="16"/>
    </location>
</feature>
<dbReference type="SUPFAM" id="SSF48264">
    <property type="entry name" value="Cytochrome P450"/>
    <property type="match status" value="1"/>
</dbReference>
<evidence type="ECO:0000313" key="3">
    <source>
        <dbReference type="EMBL" id="AXP17179.1"/>
    </source>
</evidence>
<feature type="compositionally biased region" description="Polar residues" evidence="2">
    <location>
        <begin position="18"/>
        <end position="33"/>
    </location>
</feature>
<proteinExistence type="evidence at transcript level"/>
<protein>
    <submittedName>
        <fullName evidence="3">Cytochrome P450 CYP12A2c</fullName>
    </submittedName>
</protein>
<dbReference type="AlphaFoldDB" id="A0A346II24"/>